<dbReference type="OrthoDB" id="6072349at2"/>
<dbReference type="Gene3D" id="1.25.40.10">
    <property type="entry name" value="Tetratricopeptide repeat domain"/>
    <property type="match status" value="2"/>
</dbReference>
<dbReference type="EMBL" id="FOGD01000002">
    <property type="protein sequence ID" value="SEQ76222.1"/>
    <property type="molecule type" value="Genomic_DNA"/>
</dbReference>
<reference evidence="4 5" key="1">
    <citation type="submission" date="2016-10" db="EMBL/GenBank/DDBJ databases">
        <authorList>
            <person name="de Groot N.N."/>
        </authorList>
    </citation>
    <scope>NUCLEOTIDE SEQUENCE [LARGE SCALE GENOMIC DNA]</scope>
    <source>
        <strain evidence="4 5">ATCC 35958</strain>
    </source>
</reference>
<evidence type="ECO:0000313" key="4">
    <source>
        <dbReference type="EMBL" id="SEQ76222.1"/>
    </source>
</evidence>
<dbReference type="PROSITE" id="PS50005">
    <property type="entry name" value="TPR"/>
    <property type="match status" value="1"/>
</dbReference>
<keyword evidence="5" id="KW-1185">Reference proteome</keyword>
<keyword evidence="2" id="KW-1133">Transmembrane helix</keyword>
<keyword evidence="2" id="KW-0812">Transmembrane</keyword>
<feature type="transmembrane region" description="Helical" evidence="2">
    <location>
        <begin position="20"/>
        <end position="37"/>
    </location>
</feature>
<dbReference type="Pfam" id="PF13429">
    <property type="entry name" value="TPR_15"/>
    <property type="match status" value="1"/>
</dbReference>
<proteinExistence type="predicted"/>
<evidence type="ECO:0000259" key="3">
    <source>
        <dbReference type="Pfam" id="PF24604"/>
    </source>
</evidence>
<dbReference type="Pfam" id="PF24604">
    <property type="entry name" value="B-barrel_PelB_C"/>
    <property type="match status" value="1"/>
</dbReference>
<dbReference type="SUPFAM" id="SSF48452">
    <property type="entry name" value="TPR-like"/>
    <property type="match status" value="3"/>
</dbReference>
<evidence type="ECO:0000256" key="1">
    <source>
        <dbReference type="PROSITE-ProRule" id="PRU00339"/>
    </source>
</evidence>
<name>A0A1H9IP01_9BURK</name>
<dbReference type="InterPro" id="IPR011990">
    <property type="entry name" value="TPR-like_helical_dom_sf"/>
</dbReference>
<keyword evidence="1" id="KW-0802">TPR repeat</keyword>
<evidence type="ECO:0000313" key="5">
    <source>
        <dbReference type="Proteomes" id="UP000199766"/>
    </source>
</evidence>
<evidence type="ECO:0000256" key="2">
    <source>
        <dbReference type="SAM" id="Phobius"/>
    </source>
</evidence>
<keyword evidence="2" id="KW-0472">Membrane</keyword>
<protein>
    <submittedName>
        <fullName evidence="4">Tetratricopeptide repeat-containing protein</fullName>
    </submittedName>
</protein>
<gene>
    <name evidence="4" type="ORF">SAMN02982919_01175</name>
</gene>
<dbReference type="STRING" id="180197.SAMN02982919_01175"/>
<organism evidence="4 5">
    <name type="scientific">Giesbergeria anulus</name>
    <dbReference type="NCBI Taxonomy" id="180197"/>
    <lineage>
        <taxon>Bacteria</taxon>
        <taxon>Pseudomonadati</taxon>
        <taxon>Pseudomonadota</taxon>
        <taxon>Betaproteobacteria</taxon>
        <taxon>Burkholderiales</taxon>
        <taxon>Comamonadaceae</taxon>
        <taxon>Giesbergeria</taxon>
    </lineage>
</organism>
<dbReference type="InterPro" id="IPR019734">
    <property type="entry name" value="TPR_rpt"/>
</dbReference>
<dbReference type="InterPro" id="IPR057306">
    <property type="entry name" value="B-barrel_PelB_C"/>
</dbReference>
<feature type="repeat" description="TPR" evidence="1">
    <location>
        <begin position="686"/>
        <end position="719"/>
    </location>
</feature>
<dbReference type="RefSeq" id="WP_091454242.1">
    <property type="nucleotide sequence ID" value="NZ_FOGD01000002.1"/>
</dbReference>
<sequence>MPSSRSSVQATERPLLAPYWLLLLLATIVGAGLWLLYPRQDLERRLSQAGDQSALSTSYLHNLLRSDANNPQLRLLLAKEQGHEGAINSMSETLRPALTSDDPTLRRQALWLVWESTYRTYQQTPSQETTVRTQWQATLVEQLHTLVHESWPTEQLQLLTQQALDLEQQTIAITLLRQQAVQQRQPDKAARLYVQAAQTALAHSNYAACAQLYLLARQATPNGPQAKPYFRAAIAAIQSSGQPVQALELAERELGALHSDSEIIELLVQLARAAGRPDIAERYVKQLLQLALLQQWQTSQWAQTLLPSPLQAVAERRMAALQAAPRYEDRAYLLDPSLLQHPSHDAAQSAWQSLPVSQKSPPAVAPGLPFDDKVYTLGYQVFLENKNLEDAWRVAKAAVQQAPQLIIWHERLAQVSEWTGRLELALPHWLRVAQQTQSPVAWQAVLRLAPGQFDDAALVEALRYELRRKPGQPTLLQELVDAYERLGSPQPALDYLRQQPATPKTLEMLANLAKRAGDLDLALTSWQRLFTDPTQLTPTLAMRAAVLALLRGQAAQGLAWLEAAQKKITPNTTDSATFWRLTAQMAQDQQRDLLAVQAYRQLLENKAADVGDFDALIRLLQTHQPLEAAEVALLAWQQLDQPRHLILALGIYASLNQWRDVQQVLQKLDPTPQAQRRALHRLRQEPEFLRLAGLCYQNTGRRAQARQYYEAGLKLAPQSAAMRHALLWLFIESNDAAALRDLLGRYEAQWSQDKELHDALASAYQSLSLPAIALERYLQPRIQAHRNDLLWLMNYADALDQNQQSDRAWRLRRDLLSQEWQKANRDVSTTPSRARWLTEEGLNTTRRLARARLQLTQRPGDAGLATLRELLRLDRDARNGLSNAAAETAIGWLQDAGEYTAERGFLWQQYARSHSVQANRPLWAEITVALAEKDKPATGELLEIFDERLQRYDRVNAAVAVGNVRLAQSAAFETQHNQPDDNPLHQQLAENLLAFSPSGTGNVASRQLDRLEEKETQTQLHYPLSPALSLGLKMLHTERQTTGREGLRELSQERANYGSLRWQQRSGSSTQLQLGWRESLAHSTPWQLEHLQRLDNRLSLHLDWGQQLPTQESLALRTGGMKDRLGVGMRYQATRLDQVTLNHWREKYQWQTSAEVGNGQHSALSYTHNYRLDTPTVDVGIFWSSHSYDRRNTDDFSGPDRALIRNQPPSLSNAERGPLLPDNFQFYGVQLTTNLRFEHDYIRAFAPMVSVAPTWHSRQGLGYSLRLGLAGSLLGADHLGLVWSAGKSGSQTPGLSQEVQLNYRYHF</sequence>
<accession>A0A1H9IP01</accession>
<feature type="domain" description="PelB C-terminal" evidence="3">
    <location>
        <begin position="994"/>
        <end position="1306"/>
    </location>
</feature>
<dbReference type="Proteomes" id="UP000199766">
    <property type="component" value="Unassembled WGS sequence"/>
</dbReference>